<keyword evidence="2" id="KW-1185">Reference proteome</keyword>
<organism evidence="1 2">
    <name type="scientific">Protopolystoma xenopodis</name>
    <dbReference type="NCBI Taxonomy" id="117903"/>
    <lineage>
        <taxon>Eukaryota</taxon>
        <taxon>Metazoa</taxon>
        <taxon>Spiralia</taxon>
        <taxon>Lophotrochozoa</taxon>
        <taxon>Platyhelminthes</taxon>
        <taxon>Monogenea</taxon>
        <taxon>Polyopisthocotylea</taxon>
        <taxon>Polystomatidea</taxon>
        <taxon>Polystomatidae</taxon>
        <taxon>Protopolystoma</taxon>
    </lineage>
</organism>
<protein>
    <submittedName>
        <fullName evidence="1">Uncharacterized protein</fullName>
    </submittedName>
</protein>
<evidence type="ECO:0000313" key="2">
    <source>
        <dbReference type="Proteomes" id="UP000784294"/>
    </source>
</evidence>
<name>A0A3S5B4X3_9PLAT</name>
<sequence>MAVSDDGHHVYAVGNYTPPGNYVGDWNQNVPAPVNGKIWVPDRSEYILEMLTDDVSETSGKVPHPQSDWKLSCILWIPEQMRSSRSSYQYDQPTPSDHRKSLAYIQSGVISSQNATSAASSATEMGTEPEMPESRCLLTELEDEVKSQVGLIKIEGNLIICIVNDLYHHDPVNSFGWLAIWYHVQQIEVRLSSSCDEFLQLTYSQPKTAGIRGPMEAEVRSFWLPTTQSKANLGVSTLHFEEKVPHFPFEWKCPVKRAGGGSRQKTTVDSFLSGVDLLYCNIPDAAVCEAIFFDSGENVLSFRPSSSERAILLTS</sequence>
<gene>
    <name evidence="1" type="ORF">PXEA_LOCUS27114</name>
</gene>
<reference evidence="1" key="1">
    <citation type="submission" date="2018-11" db="EMBL/GenBank/DDBJ databases">
        <authorList>
            <consortium name="Pathogen Informatics"/>
        </authorList>
    </citation>
    <scope>NUCLEOTIDE SEQUENCE</scope>
</reference>
<accession>A0A3S5B4X3</accession>
<evidence type="ECO:0000313" key="1">
    <source>
        <dbReference type="EMBL" id="VEL33674.1"/>
    </source>
</evidence>
<proteinExistence type="predicted"/>
<dbReference type="EMBL" id="CAAALY010246213">
    <property type="protein sequence ID" value="VEL33674.1"/>
    <property type="molecule type" value="Genomic_DNA"/>
</dbReference>
<dbReference type="OrthoDB" id="337038at2759"/>
<dbReference type="Proteomes" id="UP000784294">
    <property type="component" value="Unassembled WGS sequence"/>
</dbReference>
<dbReference type="AlphaFoldDB" id="A0A3S5B4X3"/>
<comment type="caution">
    <text evidence="1">The sequence shown here is derived from an EMBL/GenBank/DDBJ whole genome shotgun (WGS) entry which is preliminary data.</text>
</comment>